<dbReference type="SUPFAM" id="SSF56300">
    <property type="entry name" value="Metallo-dependent phosphatases"/>
    <property type="match status" value="1"/>
</dbReference>
<name>C7N766_SLAHD</name>
<dbReference type="HOGENOM" id="CLU_028392_2_0_11"/>
<dbReference type="HAMAP" id="MF_01854">
    <property type="entry name" value="FBPase_class3"/>
    <property type="match status" value="1"/>
</dbReference>
<organism evidence="4 5">
    <name type="scientific">Slackia heliotrinireducens (strain ATCC 29202 / DSM 20476 / NCTC 11029 / RHS 1)</name>
    <name type="common">Peptococcus heliotrinreducens</name>
    <dbReference type="NCBI Taxonomy" id="471855"/>
    <lineage>
        <taxon>Bacteria</taxon>
        <taxon>Bacillati</taxon>
        <taxon>Actinomycetota</taxon>
        <taxon>Coriobacteriia</taxon>
        <taxon>Eggerthellales</taxon>
        <taxon>Eggerthellaceae</taxon>
        <taxon>Slackia</taxon>
    </lineage>
</organism>
<keyword evidence="1" id="KW-0378">Hydrolase</keyword>
<dbReference type="EMBL" id="CP001684">
    <property type="protein sequence ID" value="ACV22751.1"/>
    <property type="molecule type" value="Genomic_DNA"/>
</dbReference>
<evidence type="ECO:0000313" key="5">
    <source>
        <dbReference type="Proteomes" id="UP000002026"/>
    </source>
</evidence>
<proteinExistence type="inferred from homology"/>
<gene>
    <name evidence="4" type="ordered locus">Shel_17320</name>
</gene>
<evidence type="ECO:0000256" key="1">
    <source>
        <dbReference type="ARBA" id="ARBA00022801"/>
    </source>
</evidence>
<accession>C7N766</accession>
<dbReference type="Pfam" id="PF06874">
    <property type="entry name" value="FBPase_2"/>
    <property type="match status" value="1"/>
</dbReference>
<sequence>MTTIDMQTLEHLSETYPTAQAARAEAEASARQLADLKGAVVFASDVHGEYNAFDHILRSGCGSIRQTIDSLFADELTEEERAELATLVYYPREKAELLLSQPEDQTTWLGKVLPQLAAVLQAVAEGRPEALRREMPEGAADTIGALLAGDAEPALRAGDPAGIVEAVGTLIQRLSISHLHMVGDVYDRGPSPELIMDMMMGYHSIDIQWGNHDVLWMGAALGQRGCVANVVRICARYGNFPILEDSYGISMKPLVDFALETYKDDPCVGFAPKIKGDFTPEELARWSKIQKAIAYIQFKVEAKLIAENPSFGLDDRNLLHLIDRERGTVVVDGVEYEVQDMVFPTVDWDDPYRLSDEESAVMDYLEQAFMNCEKLQRHIRFFLDAGSFYKICGDFLLYHACVPLNADGSLKEVTVLGETYKGRSLFDAMERYTRQAFDDPDPAKRKVGRDMIWYMWLGQGSPLFAKSKMATFEIYMIADKAARKEVKNPYYSLLEDEQVLAGIFEDFGMDPAVSRIVSGHVPVKVKDGEDPVKCGGKAMIIDGGFSRAYQSATGIAGFALVNDANGLRLGYLEPLESQQAAIERNLDIVPKWRTLAENESPLHVGDTEYGLVLRDKIDALTRLAEAYEAGDMPERA</sequence>
<dbReference type="GO" id="GO:0042132">
    <property type="term" value="F:fructose 1,6-bisphosphate 1-phosphatase activity"/>
    <property type="evidence" value="ECO:0007669"/>
    <property type="project" value="InterPro"/>
</dbReference>
<keyword evidence="2" id="KW-0464">Manganese</keyword>
<dbReference type="Proteomes" id="UP000002026">
    <property type="component" value="Chromosome"/>
</dbReference>
<reference evidence="4 5" key="1">
    <citation type="journal article" date="2009" name="Stand. Genomic Sci.">
        <title>Complete genome sequence of Slackia heliotrinireducens type strain (RHS 1).</title>
        <authorList>
            <person name="Pukall R."/>
            <person name="Lapidus A."/>
            <person name="Nolan M."/>
            <person name="Copeland A."/>
            <person name="Glavina Del Rio T."/>
            <person name="Lucas S."/>
            <person name="Chen F."/>
            <person name="Tice H."/>
            <person name="Cheng J.F."/>
            <person name="Chertkov O."/>
            <person name="Bruce D."/>
            <person name="Goodwin L."/>
            <person name="Kuske C."/>
            <person name="Brettin T."/>
            <person name="Detter J.C."/>
            <person name="Han C."/>
            <person name="Pitluck S."/>
            <person name="Pati A."/>
            <person name="Mavrommatis K."/>
            <person name="Ivanova N."/>
            <person name="Ovchinnikova G."/>
            <person name="Chen A."/>
            <person name="Palaniappan K."/>
            <person name="Schneider S."/>
            <person name="Rohde M."/>
            <person name="Chain P."/>
            <person name="D'haeseleer P."/>
            <person name="Goker M."/>
            <person name="Bristow J."/>
            <person name="Eisen J.A."/>
            <person name="Markowitz V."/>
            <person name="Kyrpides N.C."/>
            <person name="Klenk H.P."/>
            <person name="Hugenholtz P."/>
        </authorList>
    </citation>
    <scope>NUCLEOTIDE SEQUENCE [LARGE SCALE GENOMIC DNA]</scope>
    <source>
        <strain evidence="5">ATCC 29202 / DSM 20476 / NCTC 11029 / RHS 1</strain>
    </source>
</reference>
<dbReference type="GO" id="GO:0006094">
    <property type="term" value="P:gluconeogenesis"/>
    <property type="evidence" value="ECO:0007669"/>
    <property type="project" value="InterPro"/>
</dbReference>
<dbReference type="Gene3D" id="3.60.21.10">
    <property type="match status" value="1"/>
</dbReference>
<evidence type="ECO:0000256" key="3">
    <source>
        <dbReference type="ARBA" id="ARBA00023277"/>
    </source>
</evidence>
<evidence type="ECO:0000313" key="4">
    <source>
        <dbReference type="EMBL" id="ACV22751.1"/>
    </source>
</evidence>
<keyword evidence="5" id="KW-1185">Reference proteome</keyword>
<protein>
    <submittedName>
        <fullName evidence="4">Uncharacterized conserved protein</fullName>
    </submittedName>
</protein>
<dbReference type="STRING" id="471855.Shel_17320"/>
<dbReference type="eggNOG" id="COG3855">
    <property type="taxonomic scope" value="Bacteria"/>
</dbReference>
<dbReference type="InterPro" id="IPR029052">
    <property type="entry name" value="Metallo-depent_PP-like"/>
</dbReference>
<dbReference type="AlphaFoldDB" id="C7N766"/>
<evidence type="ECO:0000256" key="2">
    <source>
        <dbReference type="ARBA" id="ARBA00023211"/>
    </source>
</evidence>
<dbReference type="InterPro" id="IPR009164">
    <property type="entry name" value="FBPtase_class3"/>
</dbReference>
<dbReference type="RefSeq" id="WP_012798853.1">
    <property type="nucleotide sequence ID" value="NC_013165.1"/>
</dbReference>
<dbReference type="KEGG" id="shi:Shel_17320"/>
<keyword evidence="3" id="KW-0119">Carbohydrate metabolism</keyword>